<accession>A0ABY5PB44</accession>
<feature type="region of interest" description="Disordered" evidence="1">
    <location>
        <begin position="197"/>
        <end position="232"/>
    </location>
</feature>
<dbReference type="EMBL" id="CP088295">
    <property type="protein sequence ID" value="UUY01894.1"/>
    <property type="molecule type" value="Genomic_DNA"/>
</dbReference>
<gene>
    <name evidence="3" type="ORF">LRS13_14295</name>
</gene>
<name>A0ABY5PB44_9ACTN</name>
<dbReference type="SMART" id="SM00465">
    <property type="entry name" value="GIYc"/>
    <property type="match status" value="1"/>
</dbReference>
<dbReference type="InterPro" id="IPR047296">
    <property type="entry name" value="GIY-YIG_UvrC_Cho"/>
</dbReference>
<sequence length="357" mass="38041">MRAGRTVGGLPAAGGAHRPAGLAELPDEPGIYIVRNAAGQPLYVGKSVAIRARARAHFQPSAPPEAWTAQAASVEARVCGSELGALVLECREIKRLRPPGNVRLKHDDPYVFLRCRLDIPFPVLEIAREPASGHAVTIGPLQGHRAATELMEQLNSLFGLRHCGRALPRREHPSAYGQMGRCLSPCLQDLDPNLYRRPAGRGPRVVRARRPTHPRRRCRAARARRDGDGGGRGCSALRAGRLAAASPRAAEGAVPSPVGGHRDATGHPCASVADHRAAPAGAAPGDAFWLVGGRLVDWCRATSEAELERRSAAALARAAGRVAAHVPAEEVDELRIVATWLASHEHEVRELDALATA</sequence>
<dbReference type="RefSeq" id="WP_353866877.1">
    <property type="nucleotide sequence ID" value="NZ_CP088295.1"/>
</dbReference>
<evidence type="ECO:0000313" key="4">
    <source>
        <dbReference type="Proteomes" id="UP001058860"/>
    </source>
</evidence>
<dbReference type="PANTHER" id="PTHR30562">
    <property type="entry name" value="UVRC/OXIDOREDUCTASE"/>
    <property type="match status" value="1"/>
</dbReference>
<keyword evidence="4" id="KW-1185">Reference proteome</keyword>
<protein>
    <recommendedName>
        <fullName evidence="2">GIY-YIG domain-containing protein</fullName>
    </recommendedName>
</protein>
<feature type="compositionally biased region" description="Basic residues" evidence="1">
    <location>
        <begin position="204"/>
        <end position="222"/>
    </location>
</feature>
<reference evidence="4" key="1">
    <citation type="submission" date="2021-11" db="EMBL/GenBank/DDBJ databases">
        <title>Cultivation dependent microbiological survey of springs from the worlds oldest radium mine currently devoted to the extraction of radon-saturated water.</title>
        <authorList>
            <person name="Kapinusova G."/>
            <person name="Smrhova T."/>
            <person name="Strejcek M."/>
            <person name="Suman J."/>
            <person name="Jani K."/>
            <person name="Pajer P."/>
            <person name="Uhlik O."/>
        </authorList>
    </citation>
    <scope>NUCLEOTIDE SEQUENCE [LARGE SCALE GENOMIC DNA]</scope>
    <source>
        <strain evidence="4">J379</strain>
    </source>
</reference>
<dbReference type="InterPro" id="IPR035901">
    <property type="entry name" value="GIY-YIG_endonuc_sf"/>
</dbReference>
<proteinExistence type="predicted"/>
<evidence type="ECO:0000256" key="1">
    <source>
        <dbReference type="SAM" id="MobiDB-lite"/>
    </source>
</evidence>
<evidence type="ECO:0000313" key="3">
    <source>
        <dbReference type="EMBL" id="UUY01894.1"/>
    </source>
</evidence>
<dbReference type="Gene3D" id="3.40.1440.10">
    <property type="entry name" value="GIY-YIG endonuclease"/>
    <property type="match status" value="1"/>
</dbReference>
<dbReference type="Proteomes" id="UP001058860">
    <property type="component" value="Chromosome"/>
</dbReference>
<dbReference type="InterPro" id="IPR000305">
    <property type="entry name" value="GIY-YIG_endonuc"/>
</dbReference>
<dbReference type="InterPro" id="IPR050066">
    <property type="entry name" value="UvrABC_protein_C"/>
</dbReference>
<dbReference type="SUPFAM" id="SSF82771">
    <property type="entry name" value="GIY-YIG endonuclease"/>
    <property type="match status" value="1"/>
</dbReference>
<dbReference type="PROSITE" id="PS50164">
    <property type="entry name" value="GIY_YIG"/>
    <property type="match status" value="1"/>
</dbReference>
<evidence type="ECO:0000259" key="2">
    <source>
        <dbReference type="PROSITE" id="PS50164"/>
    </source>
</evidence>
<dbReference type="PANTHER" id="PTHR30562:SF1">
    <property type="entry name" value="UVRABC SYSTEM PROTEIN C"/>
    <property type="match status" value="1"/>
</dbReference>
<dbReference type="CDD" id="cd10434">
    <property type="entry name" value="GIY-YIG_UvrC_Cho"/>
    <property type="match status" value="1"/>
</dbReference>
<organism evidence="3 4">
    <name type="scientific">Svornostia abyssi</name>
    <dbReference type="NCBI Taxonomy" id="2898438"/>
    <lineage>
        <taxon>Bacteria</taxon>
        <taxon>Bacillati</taxon>
        <taxon>Actinomycetota</taxon>
        <taxon>Thermoleophilia</taxon>
        <taxon>Solirubrobacterales</taxon>
        <taxon>Baekduiaceae</taxon>
        <taxon>Svornostia</taxon>
    </lineage>
</organism>
<feature type="domain" description="GIY-YIG" evidence="2">
    <location>
        <begin position="27"/>
        <end position="102"/>
    </location>
</feature>